<dbReference type="Proteomes" id="UP000008021">
    <property type="component" value="Chromosome 6"/>
</dbReference>
<evidence type="ECO:0000259" key="3">
    <source>
        <dbReference type="PROSITE" id="PS50102"/>
    </source>
</evidence>
<keyword evidence="1" id="KW-0694">RNA-binding</keyword>
<evidence type="ECO:0000256" key="2">
    <source>
        <dbReference type="SAM" id="MobiDB-lite"/>
    </source>
</evidence>
<feature type="region of interest" description="Disordered" evidence="2">
    <location>
        <begin position="24"/>
        <end position="60"/>
    </location>
</feature>
<dbReference type="InterPro" id="IPR035979">
    <property type="entry name" value="RBD_domain_sf"/>
</dbReference>
<dbReference type="eggNOG" id="KOG0108">
    <property type="taxonomic scope" value="Eukaryota"/>
</dbReference>
<dbReference type="InterPro" id="IPR012677">
    <property type="entry name" value="Nucleotide-bd_a/b_plait_sf"/>
</dbReference>
<sequence length="318" mass="33677">MVVVWRRLASPLLSRWPWTVRRSTTRRGATSTDAPPMTAPTSLRSSTLTTPPPLPRPSSPCSSGGRFYLGSAFNPTLANALVVFVEYSLALEHPIPAALTAAWCSSATSRTGPPRRSSRDACEEIGPVVSLRLAVDEDAGNRRRGFAFVEYLDDETARSACRNLDRRALRGRALRVDLADLGCGGGGGGGGGETDQPVGVEDATHAASLVNGAPPSAAATAYLAGLSRRQLRETVEAVEAQGDAAVEEMKRAYAGLATLLEQARILLDMADDAAATAAAAKRKKRGARDHHHGREAQLASKLRKLNDGKPSPSMAFVL</sequence>
<feature type="compositionally biased region" description="Low complexity" evidence="2">
    <location>
        <begin position="40"/>
        <end position="49"/>
    </location>
</feature>
<feature type="domain" description="RRM" evidence="3">
    <location>
        <begin position="119"/>
        <end position="181"/>
    </location>
</feature>
<dbReference type="SUPFAM" id="SSF54928">
    <property type="entry name" value="RNA-binding domain, RBD"/>
    <property type="match status" value="1"/>
</dbReference>
<keyword evidence="5" id="KW-1185">Reference proteome</keyword>
<dbReference type="Gramene" id="OMERI06G26320.1">
    <property type="protein sequence ID" value="OMERI06G26320.1"/>
    <property type="gene ID" value="OMERI06G26320"/>
</dbReference>
<dbReference type="PROSITE" id="PS50102">
    <property type="entry name" value="RRM"/>
    <property type="match status" value="1"/>
</dbReference>
<evidence type="ECO:0000256" key="1">
    <source>
        <dbReference type="PROSITE-ProRule" id="PRU00176"/>
    </source>
</evidence>
<dbReference type="PANTHER" id="PTHR45735">
    <property type="entry name" value="CLEAVAGE STIMULATION FACTOR SUBUNIT 2"/>
    <property type="match status" value="1"/>
</dbReference>
<dbReference type="GO" id="GO:0005847">
    <property type="term" value="C:mRNA cleavage and polyadenylation specificity factor complex"/>
    <property type="evidence" value="ECO:0007669"/>
    <property type="project" value="TreeGrafter"/>
</dbReference>
<dbReference type="Pfam" id="PF00076">
    <property type="entry name" value="RRM_1"/>
    <property type="match status" value="1"/>
</dbReference>
<feature type="compositionally biased region" description="Basic residues" evidence="2">
    <location>
        <begin position="283"/>
        <end position="293"/>
    </location>
</feature>
<dbReference type="GO" id="GO:0003729">
    <property type="term" value="F:mRNA binding"/>
    <property type="evidence" value="ECO:0007669"/>
    <property type="project" value="TreeGrafter"/>
</dbReference>
<feature type="region of interest" description="Disordered" evidence="2">
    <location>
        <begin position="283"/>
        <end position="318"/>
    </location>
</feature>
<dbReference type="HOGENOM" id="CLU_875450_0_0_1"/>
<dbReference type="STRING" id="40149.A0A0E0E5W0"/>
<reference evidence="4" key="1">
    <citation type="submission" date="2015-04" db="UniProtKB">
        <authorList>
            <consortium name="EnsemblPlants"/>
        </authorList>
    </citation>
    <scope>IDENTIFICATION</scope>
</reference>
<organism evidence="4">
    <name type="scientific">Oryza meridionalis</name>
    <dbReference type="NCBI Taxonomy" id="40149"/>
    <lineage>
        <taxon>Eukaryota</taxon>
        <taxon>Viridiplantae</taxon>
        <taxon>Streptophyta</taxon>
        <taxon>Embryophyta</taxon>
        <taxon>Tracheophyta</taxon>
        <taxon>Spermatophyta</taxon>
        <taxon>Magnoliopsida</taxon>
        <taxon>Liliopsida</taxon>
        <taxon>Poales</taxon>
        <taxon>Poaceae</taxon>
        <taxon>BOP clade</taxon>
        <taxon>Oryzoideae</taxon>
        <taxon>Oryzeae</taxon>
        <taxon>Oryzinae</taxon>
        <taxon>Oryza</taxon>
    </lineage>
</organism>
<dbReference type="InterPro" id="IPR000504">
    <property type="entry name" value="RRM_dom"/>
</dbReference>
<reference evidence="4" key="2">
    <citation type="submission" date="2018-05" db="EMBL/GenBank/DDBJ databases">
        <title>OmerRS3 (Oryza meridionalis Reference Sequence Version 3).</title>
        <authorList>
            <person name="Zhang J."/>
            <person name="Kudrna D."/>
            <person name="Lee S."/>
            <person name="Talag J."/>
            <person name="Welchert J."/>
            <person name="Wing R.A."/>
        </authorList>
    </citation>
    <scope>NUCLEOTIDE SEQUENCE [LARGE SCALE GENOMIC DNA]</scope>
    <source>
        <strain evidence="4">cv. OR44</strain>
    </source>
</reference>
<name>A0A0E0E5W0_9ORYZ</name>
<protein>
    <recommendedName>
        <fullName evidence="3">RRM domain-containing protein</fullName>
    </recommendedName>
</protein>
<dbReference type="EnsemblPlants" id="OMERI06G26320.1">
    <property type="protein sequence ID" value="OMERI06G26320.1"/>
    <property type="gene ID" value="OMERI06G26320"/>
</dbReference>
<dbReference type="PANTHER" id="PTHR45735:SF8">
    <property type="entry name" value="RRM DOMAIN-CONTAINING PROTEIN"/>
    <property type="match status" value="1"/>
</dbReference>
<dbReference type="Gene3D" id="3.30.70.330">
    <property type="match status" value="1"/>
</dbReference>
<evidence type="ECO:0000313" key="5">
    <source>
        <dbReference type="Proteomes" id="UP000008021"/>
    </source>
</evidence>
<proteinExistence type="predicted"/>
<evidence type="ECO:0000313" key="4">
    <source>
        <dbReference type="EnsemblPlants" id="OMERI06G26320.1"/>
    </source>
</evidence>
<accession>A0A0E0E5W0</accession>
<dbReference type="AlphaFoldDB" id="A0A0E0E5W0"/>